<dbReference type="InterPro" id="IPR036264">
    <property type="entry name" value="Bact_exopeptidase_dim_dom"/>
</dbReference>
<evidence type="ECO:0000256" key="6">
    <source>
        <dbReference type="ARBA" id="ARBA00022833"/>
    </source>
</evidence>
<dbReference type="Pfam" id="PF01546">
    <property type="entry name" value="Peptidase_M20"/>
    <property type="match status" value="1"/>
</dbReference>
<dbReference type="AlphaFoldDB" id="A0A6J6EDB5"/>
<sequence length="411" mass="44771">MEETTADQIAERHQEQALDTKYPRHCHLSLWLRAHDPTHYLKESHSFEQNTGSLLGMVDIDLSKNLVELTMDICNIESVSGSEQSLANALEKALTLPHLSVLRDGNAVVASTNFGKPRILIAGHIDTVPIANNLPAQLHHFEREQVIIGRGSVDMKGGIAVMLKLASELTEAKYDISWIFYDNEEVDSSLNGLGRLSRNNPEILKGEFAILCEPTSALVEGGCNGTLRALVRTKGVKAHSARPWMGENAIHKAAPILARLADYQPQTISVDGLEYRESLNAVSIKAGIAGNVIPDLCEVEVNYRFAPSKSGSEAKQVIEELFEGFQVELVDLAEGARPGLDTELAAQFLAATGQSARPKYGWTDVARFSALGIPAINYGPGDPALAHADNENLPVGHLFDVEKGLRNWLSV</sequence>
<evidence type="ECO:0000256" key="8">
    <source>
        <dbReference type="ARBA" id="ARBA00023154"/>
    </source>
</evidence>
<accession>A0A6J6EDB5</accession>
<evidence type="ECO:0000256" key="9">
    <source>
        <dbReference type="ARBA" id="ARBA00023285"/>
    </source>
</evidence>
<dbReference type="InterPro" id="IPR002933">
    <property type="entry name" value="Peptidase_M20"/>
</dbReference>
<comment type="pathway">
    <text evidence="10">Amino-acid biosynthesis.</text>
</comment>
<evidence type="ECO:0000313" key="12">
    <source>
        <dbReference type="EMBL" id="CAB4573235.1"/>
    </source>
</evidence>
<organism evidence="12">
    <name type="scientific">freshwater metagenome</name>
    <dbReference type="NCBI Taxonomy" id="449393"/>
    <lineage>
        <taxon>unclassified sequences</taxon>
        <taxon>metagenomes</taxon>
        <taxon>ecological metagenomes</taxon>
    </lineage>
</organism>
<dbReference type="GO" id="GO:0046872">
    <property type="term" value="F:metal ion binding"/>
    <property type="evidence" value="ECO:0007669"/>
    <property type="project" value="UniProtKB-KW"/>
</dbReference>
<evidence type="ECO:0000256" key="10">
    <source>
        <dbReference type="ARBA" id="ARBA00029440"/>
    </source>
</evidence>
<keyword evidence="7" id="KW-0220">Diaminopimelate biosynthesis</keyword>
<evidence type="ECO:0000256" key="5">
    <source>
        <dbReference type="ARBA" id="ARBA00022801"/>
    </source>
</evidence>
<name>A0A6J6EDB5_9ZZZZ</name>
<dbReference type="FunFam" id="3.30.70.360:FF:000011">
    <property type="entry name" value="Succinyl-diaminopimelate desuccinylase"/>
    <property type="match status" value="1"/>
</dbReference>
<comment type="cofactor">
    <cofactor evidence="1">
        <name>Zn(2+)</name>
        <dbReference type="ChEBI" id="CHEBI:29105"/>
    </cofactor>
</comment>
<dbReference type="PANTHER" id="PTHR43808">
    <property type="entry name" value="ACETYLORNITHINE DEACETYLASE"/>
    <property type="match status" value="1"/>
</dbReference>
<dbReference type="Gene3D" id="3.40.630.10">
    <property type="entry name" value="Zn peptidases"/>
    <property type="match status" value="1"/>
</dbReference>
<dbReference type="SUPFAM" id="SSF53187">
    <property type="entry name" value="Zn-dependent exopeptidases"/>
    <property type="match status" value="1"/>
</dbReference>
<dbReference type="GO" id="GO:0009089">
    <property type="term" value="P:lysine biosynthetic process via diaminopimelate"/>
    <property type="evidence" value="ECO:0007669"/>
    <property type="project" value="InterPro"/>
</dbReference>
<dbReference type="SUPFAM" id="SSF55031">
    <property type="entry name" value="Bacterial exopeptidase dimerisation domain"/>
    <property type="match status" value="1"/>
</dbReference>
<proteinExistence type="predicted"/>
<keyword evidence="4" id="KW-0479">Metal-binding</keyword>
<comment type="subunit">
    <text evidence="2">Homodimer.</text>
</comment>
<dbReference type="GO" id="GO:0006526">
    <property type="term" value="P:L-arginine biosynthetic process"/>
    <property type="evidence" value="ECO:0007669"/>
    <property type="project" value="TreeGrafter"/>
</dbReference>
<dbReference type="GO" id="GO:0008777">
    <property type="term" value="F:acetylornithine deacetylase activity"/>
    <property type="evidence" value="ECO:0007669"/>
    <property type="project" value="TreeGrafter"/>
</dbReference>
<evidence type="ECO:0000256" key="7">
    <source>
        <dbReference type="ARBA" id="ARBA00022915"/>
    </source>
</evidence>
<dbReference type="InterPro" id="IPR010174">
    <property type="entry name" value="Succinyl-DAP_deSuclase_DapE"/>
</dbReference>
<dbReference type="GO" id="GO:0009014">
    <property type="term" value="F:succinyl-diaminopimelate desuccinylase activity"/>
    <property type="evidence" value="ECO:0007669"/>
    <property type="project" value="InterPro"/>
</dbReference>
<dbReference type="NCBIfam" id="TIGR01900">
    <property type="entry name" value="dapE-gram_pos"/>
    <property type="match status" value="1"/>
</dbReference>
<keyword evidence="3" id="KW-0028">Amino-acid biosynthesis</keyword>
<protein>
    <submittedName>
        <fullName evidence="12">Unannotated protein</fullName>
    </submittedName>
</protein>
<dbReference type="EMBL" id="CAEZTO010000013">
    <property type="protein sequence ID" value="CAB4573235.1"/>
    <property type="molecule type" value="Genomic_DNA"/>
</dbReference>
<dbReference type="GO" id="GO:0019877">
    <property type="term" value="P:diaminopimelate biosynthetic process"/>
    <property type="evidence" value="ECO:0007669"/>
    <property type="project" value="UniProtKB-KW"/>
</dbReference>
<evidence type="ECO:0000256" key="3">
    <source>
        <dbReference type="ARBA" id="ARBA00022605"/>
    </source>
</evidence>
<dbReference type="InterPro" id="IPR050072">
    <property type="entry name" value="Peptidase_M20A"/>
</dbReference>
<dbReference type="Gene3D" id="3.30.70.360">
    <property type="match status" value="1"/>
</dbReference>
<keyword evidence="6" id="KW-0862">Zinc</keyword>
<keyword evidence="9" id="KW-0170">Cobalt</keyword>
<evidence type="ECO:0000256" key="2">
    <source>
        <dbReference type="ARBA" id="ARBA00011738"/>
    </source>
</evidence>
<keyword evidence="8" id="KW-0457">Lysine biosynthesis</keyword>
<dbReference type="PROSITE" id="PS00758">
    <property type="entry name" value="ARGE_DAPE_CPG2_1"/>
    <property type="match status" value="1"/>
</dbReference>
<dbReference type="InterPro" id="IPR001261">
    <property type="entry name" value="ArgE/DapE_CS"/>
</dbReference>
<gene>
    <name evidence="12" type="ORF">UFOPK1693_00865</name>
</gene>
<evidence type="ECO:0000256" key="4">
    <source>
        <dbReference type="ARBA" id="ARBA00022723"/>
    </source>
</evidence>
<dbReference type="PANTHER" id="PTHR43808:SF31">
    <property type="entry name" value="N-ACETYL-L-CITRULLINE DEACETYLASE"/>
    <property type="match status" value="1"/>
</dbReference>
<evidence type="ECO:0000259" key="11">
    <source>
        <dbReference type="Pfam" id="PF07687"/>
    </source>
</evidence>
<evidence type="ECO:0000256" key="1">
    <source>
        <dbReference type="ARBA" id="ARBA00001947"/>
    </source>
</evidence>
<reference evidence="12" key="1">
    <citation type="submission" date="2020-05" db="EMBL/GenBank/DDBJ databases">
        <authorList>
            <person name="Chiriac C."/>
            <person name="Salcher M."/>
            <person name="Ghai R."/>
            <person name="Kavagutti S V."/>
        </authorList>
    </citation>
    <scope>NUCLEOTIDE SEQUENCE</scope>
</reference>
<dbReference type="Pfam" id="PF07687">
    <property type="entry name" value="M20_dimer"/>
    <property type="match status" value="1"/>
</dbReference>
<dbReference type="InterPro" id="IPR011650">
    <property type="entry name" value="Peptidase_M20_dimer"/>
</dbReference>
<keyword evidence="5" id="KW-0378">Hydrolase</keyword>
<feature type="domain" description="Peptidase M20 dimerisation" evidence="11">
    <location>
        <begin position="225"/>
        <end position="323"/>
    </location>
</feature>